<comment type="similarity">
    <text evidence="1 8">Belongs to the pseudouridine synthase RsuA family.</text>
</comment>
<dbReference type="InterPro" id="IPR006145">
    <property type="entry name" value="PsdUridine_synth_RsuA/RluA"/>
</dbReference>
<dbReference type="AlphaFoldDB" id="A0A540VTY9"/>
<dbReference type="SUPFAM" id="SSF55174">
    <property type="entry name" value="Alpha-L RNA-binding motif"/>
    <property type="match status" value="1"/>
</dbReference>
<organism evidence="10 11">
    <name type="scientific">Spiribacter salinus</name>
    <dbReference type="NCBI Taxonomy" id="1335746"/>
    <lineage>
        <taxon>Bacteria</taxon>
        <taxon>Pseudomonadati</taxon>
        <taxon>Pseudomonadota</taxon>
        <taxon>Gammaproteobacteria</taxon>
        <taxon>Chromatiales</taxon>
        <taxon>Ectothiorhodospiraceae</taxon>
        <taxon>Spiribacter</taxon>
    </lineage>
</organism>
<protein>
    <recommendedName>
        <fullName evidence="8">Pseudouridine synthase</fullName>
        <ecNumber evidence="8">5.4.99.-</ecNumber>
    </recommendedName>
</protein>
<dbReference type="FunFam" id="3.10.290.10:FF:000003">
    <property type="entry name" value="Pseudouridine synthase"/>
    <property type="match status" value="1"/>
</dbReference>
<dbReference type="GO" id="GO:0160139">
    <property type="term" value="F:23S rRNA pseudouridine(2605) synthase activity"/>
    <property type="evidence" value="ECO:0007669"/>
    <property type="project" value="UniProtKB-EC"/>
</dbReference>
<dbReference type="Pfam" id="PF01479">
    <property type="entry name" value="S4"/>
    <property type="match status" value="1"/>
</dbReference>
<dbReference type="InterPro" id="IPR020094">
    <property type="entry name" value="TruA/RsuA/RluB/E/F_N"/>
</dbReference>
<dbReference type="STRING" id="1260251.SPISAL_03305"/>
<comment type="function">
    <text evidence="6">Responsible for synthesis of pseudouridine from uracil-2605 in 23S ribosomal RNA.</text>
</comment>
<dbReference type="PROSITE" id="PS50889">
    <property type="entry name" value="S4"/>
    <property type="match status" value="1"/>
</dbReference>
<dbReference type="PROSITE" id="PS01149">
    <property type="entry name" value="PSI_RSU"/>
    <property type="match status" value="1"/>
</dbReference>
<dbReference type="SUPFAM" id="SSF55120">
    <property type="entry name" value="Pseudouridine synthase"/>
    <property type="match status" value="1"/>
</dbReference>
<evidence type="ECO:0000259" key="9">
    <source>
        <dbReference type="SMART" id="SM00363"/>
    </source>
</evidence>
<dbReference type="SMART" id="SM00363">
    <property type="entry name" value="S4"/>
    <property type="match status" value="1"/>
</dbReference>
<dbReference type="Proteomes" id="UP000315400">
    <property type="component" value="Unassembled WGS sequence"/>
</dbReference>
<keyword evidence="4 8" id="KW-0413">Isomerase</keyword>
<dbReference type="Gene3D" id="3.30.70.1560">
    <property type="entry name" value="Alpha-L RNA-binding motif"/>
    <property type="match status" value="1"/>
</dbReference>
<dbReference type="EMBL" id="VIFK01000019">
    <property type="protein sequence ID" value="TQF00228.1"/>
    <property type="molecule type" value="Genomic_DNA"/>
</dbReference>
<dbReference type="FunFam" id="3.30.70.1560:FF:000001">
    <property type="entry name" value="Pseudouridine synthase"/>
    <property type="match status" value="1"/>
</dbReference>
<dbReference type="InterPro" id="IPR050343">
    <property type="entry name" value="RsuA_PseudoU_synthase"/>
</dbReference>
<evidence type="ECO:0000256" key="2">
    <source>
        <dbReference type="ARBA" id="ARBA00022552"/>
    </source>
</evidence>
<dbReference type="InterPro" id="IPR000748">
    <property type="entry name" value="PsdUridine_synth_RsuA/RluB/E/F"/>
</dbReference>
<dbReference type="InterPro" id="IPR036986">
    <property type="entry name" value="S4_RNA-bd_sf"/>
</dbReference>
<comment type="catalytic activity">
    <reaction evidence="5">
        <text>uridine(2605) in 23S rRNA = pseudouridine(2605) in 23S rRNA</text>
        <dbReference type="Rhea" id="RHEA:42520"/>
        <dbReference type="Rhea" id="RHEA-COMP:10095"/>
        <dbReference type="Rhea" id="RHEA-COMP:10096"/>
        <dbReference type="ChEBI" id="CHEBI:65314"/>
        <dbReference type="ChEBI" id="CHEBI:65315"/>
        <dbReference type="EC" id="5.4.99.22"/>
    </reaction>
</comment>
<dbReference type="Pfam" id="PF00849">
    <property type="entry name" value="PseudoU_synth_2"/>
    <property type="match status" value="1"/>
</dbReference>
<evidence type="ECO:0000256" key="5">
    <source>
        <dbReference type="ARBA" id="ARBA00036944"/>
    </source>
</evidence>
<reference evidence="10 11" key="1">
    <citation type="submission" date="2019-06" db="EMBL/GenBank/DDBJ databases">
        <title>Metagenome assembled Genome of Spiribacter salinus SL48-SHIP from the microbial mat of Salt Lake 48 (Novosibirsk region, Russia).</title>
        <authorList>
            <person name="Shipova A."/>
            <person name="Rozanov A.S."/>
            <person name="Bryanskaya A.V."/>
            <person name="Peltek S.E."/>
        </authorList>
    </citation>
    <scope>NUCLEOTIDE SEQUENCE [LARGE SCALE GENOMIC DNA]</scope>
    <source>
        <strain evidence="10">SL48-SHIP-2</strain>
    </source>
</reference>
<keyword evidence="3 7" id="KW-0694">RNA-binding</keyword>
<dbReference type="GO" id="GO:0000455">
    <property type="term" value="P:enzyme-directed rRNA pseudouridine synthesis"/>
    <property type="evidence" value="ECO:0007669"/>
    <property type="project" value="UniProtKB-ARBA"/>
</dbReference>
<dbReference type="InterPro" id="IPR020103">
    <property type="entry name" value="PsdUridine_synth_cat_dom_sf"/>
</dbReference>
<proteinExistence type="inferred from homology"/>
<dbReference type="Gene3D" id="3.30.70.580">
    <property type="entry name" value="Pseudouridine synthase I, catalytic domain, N-terminal subdomain"/>
    <property type="match status" value="1"/>
</dbReference>
<comment type="caution">
    <text evidence="10">The sequence shown here is derived from an EMBL/GenBank/DDBJ whole genome shotgun (WGS) entry which is preliminary data.</text>
</comment>
<dbReference type="Gene3D" id="3.10.290.10">
    <property type="entry name" value="RNA-binding S4 domain"/>
    <property type="match status" value="1"/>
</dbReference>
<accession>A0A540VTY9</accession>
<evidence type="ECO:0000313" key="10">
    <source>
        <dbReference type="EMBL" id="TQF00228.1"/>
    </source>
</evidence>
<dbReference type="EC" id="5.4.99.-" evidence="8"/>
<evidence type="ECO:0000256" key="4">
    <source>
        <dbReference type="ARBA" id="ARBA00023235"/>
    </source>
</evidence>
<dbReference type="PANTHER" id="PTHR47683:SF3">
    <property type="entry name" value="RIBOSOMAL LARGE SUBUNIT PSEUDOURIDINE SYNTHASE B"/>
    <property type="match status" value="1"/>
</dbReference>
<evidence type="ECO:0000256" key="7">
    <source>
        <dbReference type="PROSITE-ProRule" id="PRU00182"/>
    </source>
</evidence>
<evidence type="ECO:0000313" key="11">
    <source>
        <dbReference type="Proteomes" id="UP000315400"/>
    </source>
</evidence>
<dbReference type="InterPro" id="IPR002942">
    <property type="entry name" value="S4_RNA-bd"/>
</dbReference>
<evidence type="ECO:0000256" key="1">
    <source>
        <dbReference type="ARBA" id="ARBA00008348"/>
    </source>
</evidence>
<dbReference type="PANTHER" id="PTHR47683">
    <property type="entry name" value="PSEUDOURIDINE SYNTHASE FAMILY PROTEIN-RELATED"/>
    <property type="match status" value="1"/>
</dbReference>
<dbReference type="InterPro" id="IPR042092">
    <property type="entry name" value="PsdUridine_s_RsuA/RluB/E/F_cat"/>
</dbReference>
<name>A0A540VTY9_9GAMM</name>
<dbReference type="GO" id="GO:0005829">
    <property type="term" value="C:cytosol"/>
    <property type="evidence" value="ECO:0007669"/>
    <property type="project" value="UniProtKB-ARBA"/>
</dbReference>
<evidence type="ECO:0000256" key="6">
    <source>
        <dbReference type="ARBA" id="ARBA00037383"/>
    </source>
</evidence>
<evidence type="ECO:0000256" key="8">
    <source>
        <dbReference type="RuleBase" id="RU003887"/>
    </source>
</evidence>
<dbReference type="InterPro" id="IPR018496">
    <property type="entry name" value="PsdUridine_synth_RsuA/RluB_CS"/>
</dbReference>
<dbReference type="CDD" id="cd00165">
    <property type="entry name" value="S4"/>
    <property type="match status" value="1"/>
</dbReference>
<dbReference type="GO" id="GO:0003723">
    <property type="term" value="F:RNA binding"/>
    <property type="evidence" value="ECO:0007669"/>
    <property type="project" value="UniProtKB-KW"/>
</dbReference>
<dbReference type="NCBIfam" id="TIGR00093">
    <property type="entry name" value="pseudouridine synthase"/>
    <property type="match status" value="1"/>
</dbReference>
<keyword evidence="2" id="KW-0698">rRNA processing</keyword>
<dbReference type="NCBIfam" id="NF007976">
    <property type="entry name" value="PRK10700.1"/>
    <property type="match status" value="1"/>
</dbReference>
<feature type="domain" description="RNA-binding S4" evidence="9">
    <location>
        <begin position="4"/>
        <end position="64"/>
    </location>
</feature>
<evidence type="ECO:0000256" key="3">
    <source>
        <dbReference type="ARBA" id="ARBA00022884"/>
    </source>
</evidence>
<gene>
    <name evidence="10" type="primary">rluB</name>
    <name evidence="10" type="ORF">FKY71_04470</name>
</gene>
<dbReference type="FunFam" id="3.30.70.580:FF:000009">
    <property type="entry name" value="Pseudouridine synthase"/>
    <property type="match status" value="1"/>
</dbReference>
<sequence length="262" mass="29736">MSSEKLQKVLARAGVGSRRELERWIADGRVRVDGQKATLGDRVEPGARIHVDGRLVNTASLEAPARRVIAYHKPTGELVTRSDPEGRRTVFTRLPRVKGARWIAIGRLDINTAGLLLVTTDGELANRLMHPRHEIARDYAVRVYGRVDEATRQRLTQGVDLEDGRAAFDALAPLDTDRAANEWYRVRLREGRNRLVRRLWESQGLQVSRLMRVQYGPIEMPAGLREGQFDELDTPRINALLEAVGLDPEPTRPRPARRPRRR</sequence>